<dbReference type="CDD" id="cd09917">
    <property type="entry name" value="F-box_SF"/>
    <property type="match status" value="1"/>
</dbReference>
<dbReference type="SUPFAM" id="SSF81383">
    <property type="entry name" value="F-box domain"/>
    <property type="match status" value="1"/>
</dbReference>
<protein>
    <recommendedName>
        <fullName evidence="2">F-box domain-containing protein</fullName>
    </recommendedName>
</protein>
<gene>
    <name evidence="3" type="ORF">BDV95DRAFT_639108</name>
</gene>
<dbReference type="PROSITE" id="PS50181">
    <property type="entry name" value="FBOX"/>
    <property type="match status" value="1"/>
</dbReference>
<dbReference type="OrthoDB" id="3226064at2759"/>
<dbReference type="EMBL" id="JAADJZ010000014">
    <property type="protein sequence ID" value="KAF2870054.1"/>
    <property type="molecule type" value="Genomic_DNA"/>
</dbReference>
<dbReference type="SMART" id="SM00256">
    <property type="entry name" value="FBOX"/>
    <property type="match status" value="1"/>
</dbReference>
<feature type="domain" description="F-box" evidence="2">
    <location>
        <begin position="1"/>
        <end position="48"/>
    </location>
</feature>
<accession>A0A7C8I3M6</accession>
<evidence type="ECO:0000313" key="3">
    <source>
        <dbReference type="EMBL" id="KAF2870054.1"/>
    </source>
</evidence>
<dbReference type="InterPro" id="IPR036047">
    <property type="entry name" value="F-box-like_dom_sf"/>
</dbReference>
<reference evidence="3 4" key="1">
    <citation type="submission" date="2020-01" db="EMBL/GenBank/DDBJ databases">
        <authorList>
            <consortium name="DOE Joint Genome Institute"/>
            <person name="Haridas S."/>
            <person name="Albert R."/>
            <person name="Binder M."/>
            <person name="Bloem J."/>
            <person name="Labutti K."/>
            <person name="Salamov A."/>
            <person name="Andreopoulos B."/>
            <person name="Baker S.E."/>
            <person name="Barry K."/>
            <person name="Bills G."/>
            <person name="Bluhm B.H."/>
            <person name="Cannon C."/>
            <person name="Castanera R."/>
            <person name="Culley D.E."/>
            <person name="Daum C."/>
            <person name="Ezra D."/>
            <person name="Gonzalez J.B."/>
            <person name="Henrissat B."/>
            <person name="Kuo A."/>
            <person name="Liang C."/>
            <person name="Lipzen A."/>
            <person name="Lutzoni F."/>
            <person name="Magnuson J."/>
            <person name="Mondo S."/>
            <person name="Nolan M."/>
            <person name="Ohm R."/>
            <person name="Pangilinan J."/>
            <person name="Park H.-J.H."/>
            <person name="Ramirez L."/>
            <person name="Alfaro M."/>
            <person name="Sun H."/>
            <person name="Tritt A."/>
            <person name="Yoshinaga Y."/>
            <person name="Zwiers L.-H.L."/>
            <person name="Turgeon B.G."/>
            <person name="Goodwin S.B."/>
            <person name="Spatafora J.W."/>
            <person name="Crous P.W."/>
            <person name="Grigoriev I.V."/>
        </authorList>
    </citation>
    <scope>NUCLEOTIDE SEQUENCE [LARGE SCALE GENOMIC DNA]</scope>
    <source>
        <strain evidence="3 4">CBS 611.86</strain>
    </source>
</reference>
<sequence>MTELLDLCYDVLIRILEEINPEDIAACAQTSRGFNTFIKKNTRLYKAIYLRTFDDPRSNPSGPEPEWVSELQNLVKCKKVLQSTDAQVKTDHLPFLTSTISTLIRTGTAHAGMSANHTFLTTHFATPPNLDPLIYRSSLYARSSPSTAAVFHLCRAPTALETQHHHLSAKLHCLHGAPASAPGRRSLSIHPYARAKVYDLRNYTAENKWGPFLADGSMRVDWEMLEAIMILLGYNSELCCRRYIPWFTPPWLEPFEGVVKDALPYPYVAAAAAAPLSPSIPRGPAIPLAMRDPYNVSGTWSRIVCFLDYNDLWAFNFSSPSDAPGQPRSPLNTEEAIRHLMMKIRVTAIEPAGAGADAGASKALPVVHFAGKTRSVDVTFDPNANSRIRGAVRMTPDGEVQWTTISIFYGGEQRWRSEGIQVGGPNAKRGVVGTWFDKDYDPHGPAGPTAFWKIADGDWKSARGLHEVEGDDDGEGSGDESDEEEGEEGSMGVLAVPSG</sequence>
<dbReference type="Proteomes" id="UP000481861">
    <property type="component" value="Unassembled WGS sequence"/>
</dbReference>
<comment type="caution">
    <text evidence="3">The sequence shown here is derived from an EMBL/GenBank/DDBJ whole genome shotgun (WGS) entry which is preliminary data.</text>
</comment>
<evidence type="ECO:0000313" key="4">
    <source>
        <dbReference type="Proteomes" id="UP000481861"/>
    </source>
</evidence>
<feature type="compositionally biased region" description="Acidic residues" evidence="1">
    <location>
        <begin position="469"/>
        <end position="488"/>
    </location>
</feature>
<keyword evidence="4" id="KW-1185">Reference proteome</keyword>
<proteinExistence type="predicted"/>
<feature type="region of interest" description="Disordered" evidence="1">
    <location>
        <begin position="462"/>
        <end position="499"/>
    </location>
</feature>
<name>A0A7C8I3M6_9PLEO</name>
<dbReference type="InterPro" id="IPR001810">
    <property type="entry name" value="F-box_dom"/>
</dbReference>
<organism evidence="3 4">
    <name type="scientific">Massariosphaeria phaeospora</name>
    <dbReference type="NCBI Taxonomy" id="100035"/>
    <lineage>
        <taxon>Eukaryota</taxon>
        <taxon>Fungi</taxon>
        <taxon>Dikarya</taxon>
        <taxon>Ascomycota</taxon>
        <taxon>Pezizomycotina</taxon>
        <taxon>Dothideomycetes</taxon>
        <taxon>Pleosporomycetidae</taxon>
        <taxon>Pleosporales</taxon>
        <taxon>Pleosporales incertae sedis</taxon>
        <taxon>Massariosphaeria</taxon>
    </lineage>
</organism>
<evidence type="ECO:0000259" key="2">
    <source>
        <dbReference type="PROSITE" id="PS50181"/>
    </source>
</evidence>
<evidence type="ECO:0000256" key="1">
    <source>
        <dbReference type="SAM" id="MobiDB-lite"/>
    </source>
</evidence>
<dbReference type="Pfam" id="PF12937">
    <property type="entry name" value="F-box-like"/>
    <property type="match status" value="1"/>
</dbReference>
<dbReference type="AlphaFoldDB" id="A0A7C8I3M6"/>